<comment type="caution">
    <text evidence="1">The sequence shown here is derived from an EMBL/GenBank/DDBJ whole genome shotgun (WGS) entry which is preliminary data.</text>
</comment>
<dbReference type="Proteomes" id="UP000697710">
    <property type="component" value="Unassembled WGS sequence"/>
</dbReference>
<name>A0A956RQI9_UNCEI</name>
<accession>A0A956RQI9</accession>
<reference evidence="1" key="1">
    <citation type="submission" date="2020-04" db="EMBL/GenBank/DDBJ databases">
        <authorList>
            <person name="Zhang T."/>
        </authorList>
    </citation>
    <scope>NUCLEOTIDE SEQUENCE</scope>
    <source>
        <strain evidence="1">HKST-UBA01</strain>
    </source>
</reference>
<proteinExistence type="predicted"/>
<protein>
    <submittedName>
        <fullName evidence="1">Uncharacterized protein</fullName>
    </submittedName>
</protein>
<dbReference type="AlphaFoldDB" id="A0A956RQI9"/>
<dbReference type="EMBL" id="JAGQHR010000651">
    <property type="protein sequence ID" value="MCA9729328.1"/>
    <property type="molecule type" value="Genomic_DNA"/>
</dbReference>
<sequence length="570" mass="59302">MSTAARSRYGSRAVRTISILVLIAAATTRLAIAGPNAGGTLVIHADPDVVYSPDIEYCGFGTLPASCAEVNTRVDGTATTTWHVFAAFPENSHPRLAGVAWGVTYDPDRVVVVDWGGCGDFELPNSGWPAPGEGTAVTWGVAQTATFTEIYWFAGYVYAAEATSFDLTLHPQQGGSFVDDSVPGSLDPIADFGELGFNGNPGYLPCPDPLPGRGACCFPDGTCRLTTAERCDGEFLGEGTVCVPNDCPQPPEGACCFPNGSCVVENELLCNEQHGTFFVGEVCVPNPCEQPPEGACCLPDGTCFLLDLYECDLQHGDWLGEDTSCIPNPCPTPLFGACCYPDGACREVFEYECAGAGGHFYGDSPCADVNCIIPCPQPRAVAAGAPAVYGPNAGGTLLLHSDPSLVYTTDVDYCGASGVRSCDAVIPRTDSTDPAVIHVLAYVPGGGRLVGVVFGVSYPDVVLLVDHGACGDFELPDGDWPASDTGTAVTWGTAQTSSITEVYWFAGLSYYPALLCLGPHPAQGAFFADDSVPAILDPIVGLGVFGFGTDGYSPCPTGPLPGACCFADGV</sequence>
<organism evidence="1 2">
    <name type="scientific">Eiseniibacteriota bacterium</name>
    <dbReference type="NCBI Taxonomy" id="2212470"/>
    <lineage>
        <taxon>Bacteria</taxon>
        <taxon>Candidatus Eiseniibacteriota</taxon>
    </lineage>
</organism>
<evidence type="ECO:0000313" key="2">
    <source>
        <dbReference type="Proteomes" id="UP000697710"/>
    </source>
</evidence>
<gene>
    <name evidence="1" type="ORF">KC729_16690</name>
</gene>
<evidence type="ECO:0000313" key="1">
    <source>
        <dbReference type="EMBL" id="MCA9729328.1"/>
    </source>
</evidence>
<feature type="non-terminal residue" evidence="1">
    <location>
        <position position="570"/>
    </location>
</feature>
<reference evidence="1" key="2">
    <citation type="journal article" date="2021" name="Microbiome">
        <title>Successional dynamics and alternative stable states in a saline activated sludge microbial community over 9 years.</title>
        <authorList>
            <person name="Wang Y."/>
            <person name="Ye J."/>
            <person name="Ju F."/>
            <person name="Liu L."/>
            <person name="Boyd J.A."/>
            <person name="Deng Y."/>
            <person name="Parks D.H."/>
            <person name="Jiang X."/>
            <person name="Yin X."/>
            <person name="Woodcroft B.J."/>
            <person name="Tyson G.W."/>
            <person name="Hugenholtz P."/>
            <person name="Polz M.F."/>
            <person name="Zhang T."/>
        </authorList>
    </citation>
    <scope>NUCLEOTIDE SEQUENCE</scope>
    <source>
        <strain evidence="1">HKST-UBA01</strain>
    </source>
</reference>